<organism evidence="2 3">
    <name type="scientific">Geodia barretti</name>
    <name type="common">Barrett's horny sponge</name>
    <dbReference type="NCBI Taxonomy" id="519541"/>
    <lineage>
        <taxon>Eukaryota</taxon>
        <taxon>Metazoa</taxon>
        <taxon>Porifera</taxon>
        <taxon>Demospongiae</taxon>
        <taxon>Heteroscleromorpha</taxon>
        <taxon>Tetractinellida</taxon>
        <taxon>Astrophorina</taxon>
        <taxon>Geodiidae</taxon>
        <taxon>Geodia</taxon>
    </lineage>
</organism>
<feature type="transmembrane region" description="Helical" evidence="1">
    <location>
        <begin position="404"/>
        <end position="426"/>
    </location>
</feature>
<evidence type="ECO:0000313" key="2">
    <source>
        <dbReference type="EMBL" id="CAI8009699.1"/>
    </source>
</evidence>
<reference evidence="2" key="1">
    <citation type="submission" date="2023-03" db="EMBL/GenBank/DDBJ databases">
        <authorList>
            <person name="Steffen K."/>
            <person name="Cardenas P."/>
        </authorList>
    </citation>
    <scope>NUCLEOTIDE SEQUENCE</scope>
</reference>
<comment type="caution">
    <text evidence="2">The sequence shown here is derived from an EMBL/GenBank/DDBJ whole genome shotgun (WGS) entry which is preliminary data.</text>
</comment>
<feature type="transmembrane region" description="Helical" evidence="1">
    <location>
        <begin position="294"/>
        <end position="318"/>
    </location>
</feature>
<sequence length="887" mass="99937">MLLGLTGAAVGSGLQYRNFIWYAYFINTPQAASYEIADKIPDWIVPAGDSVGVLTRSLLHPDWFLPIGIYLIGKLLGTLRFVSGQYILFRLTADLERLPYPMAPISAQGATALAETTGKEETWRWRVFSIGSMAGLIWGFLYIGVPSLTGVMMSQPIQILKIPWIDFTQSIEGFAPTGVFALRTDFGQMLIGFVMPFPVIMTEFLTAMISQFIVNPQILYRYEILHQWSPGLDVRGVGLFNGLDFWISYGMGKNFSLAIVGMAASIPMLFKLRKTQKAAGERGSFATPPNRGDFPIWLMGLMWLAGMGGFIWLIHWMVPNFPLSFLLGYAFLYTPINSYVTARTFGVLGRDLFEIPYLHEITFILSRYEEVDIWFAPLPDEDYGRGTQSWRVLELTGTTFTSNLAGTLLIMPILLVSGIVVLHFIWQIAPIPSAQYPFAQMMWPINATNECLWKTSLRDGNSQMLQAIRGDYVAAGLTSSIAIYGMLWVFKLPTMWFYGIIGGIGADPGGMVARLLGAVIGRFYMIKRFGLRRWYMFNPVLAAGFACGVGLIGIQLEIPTAWELSGLSGDQKTGYLRLDDGEMPRLELKWAHTRRKKPDLHATLDEYFKLIRKTYKKGTELSFRRNVNFIKEEEFFKGRTVLGFSWKGNIRANGLIFHAGKRITIVQVMGRLKENLRPTVLRVFESITDRVDAPLTLWSAYGLKLGVPKEYKLERQKLLSGYLLFAFTAKPVRLQSAVKLAKLASSRLRSNGSVEDLDTTPPDKGRLSVERYGPAEVMLNDYKDAPNPLEAWFRAKYAKAIRGYGFEVTSDTDSVDERLTLIGEQTRLYDGVPFSPVLILDKLSKRTALVFHLWRCNHSNRIYVIQSIGSTDARSTIQKVTESIECH</sequence>
<keyword evidence="1" id="KW-0472">Membrane</keyword>
<dbReference type="EMBL" id="CASHTH010000987">
    <property type="protein sequence ID" value="CAI8009699.1"/>
    <property type="molecule type" value="Genomic_DNA"/>
</dbReference>
<feature type="transmembrane region" description="Helical" evidence="1">
    <location>
        <begin position="63"/>
        <end position="82"/>
    </location>
</feature>
<feature type="transmembrane region" description="Helical" evidence="1">
    <location>
        <begin position="127"/>
        <end position="145"/>
    </location>
</feature>
<keyword evidence="1" id="KW-1133">Transmembrane helix</keyword>
<name>A0AA35W718_GEOBA</name>
<accession>A0AA35W718</accession>
<feature type="transmembrane region" description="Helical" evidence="1">
    <location>
        <begin position="255"/>
        <end position="273"/>
    </location>
</feature>
<keyword evidence="3" id="KW-1185">Reference proteome</keyword>
<evidence type="ECO:0000313" key="3">
    <source>
        <dbReference type="Proteomes" id="UP001174909"/>
    </source>
</evidence>
<dbReference type="AlphaFoldDB" id="A0AA35W718"/>
<gene>
    <name evidence="2" type="ORF">GBAR_LOCUS6475</name>
</gene>
<feature type="transmembrane region" description="Helical" evidence="1">
    <location>
        <begin position="472"/>
        <end position="490"/>
    </location>
</feature>
<feature type="transmembrane region" description="Helical" evidence="1">
    <location>
        <begin position="536"/>
        <end position="556"/>
    </location>
</feature>
<evidence type="ECO:0000256" key="1">
    <source>
        <dbReference type="SAM" id="Phobius"/>
    </source>
</evidence>
<feature type="transmembrane region" description="Helical" evidence="1">
    <location>
        <begin position="496"/>
        <end position="524"/>
    </location>
</feature>
<dbReference type="Proteomes" id="UP001174909">
    <property type="component" value="Unassembled WGS sequence"/>
</dbReference>
<protein>
    <submittedName>
        <fullName evidence="2">Uncharacterized protein</fullName>
    </submittedName>
</protein>
<keyword evidence="1" id="KW-0812">Transmembrane</keyword>
<feature type="transmembrane region" description="Helical" evidence="1">
    <location>
        <begin position="189"/>
        <end position="212"/>
    </location>
</feature>
<proteinExistence type="predicted"/>